<sequence length="138" mass="15052">MNRYLVVAVLLLCSVSLSECGCYKNWSRCTPQTAGFVKLQLLRHLPNIPEPLIIEAPLAKMSGIGISFQWLLSCYSFATGILWKSCPDYCRQCKGKSGGSCVKVYNKVCSGGYQCKCSGRSVSASKNPIVKATCRLGL</sequence>
<gene>
    <name evidence="2" type="primary">Acey_s0234.g3129</name>
    <name evidence="2" type="ORF">Y032_0234g3129</name>
</gene>
<reference evidence="3" key="1">
    <citation type="journal article" date="2015" name="Nat. Genet.">
        <title>The genome and transcriptome of the zoonotic hookworm Ancylostoma ceylanicum identify infection-specific gene families.</title>
        <authorList>
            <person name="Schwarz E.M."/>
            <person name="Hu Y."/>
            <person name="Antoshechkin I."/>
            <person name="Miller M.M."/>
            <person name="Sternberg P.W."/>
            <person name="Aroian R.V."/>
        </authorList>
    </citation>
    <scope>NUCLEOTIDE SEQUENCE</scope>
    <source>
        <strain evidence="3">HY135</strain>
    </source>
</reference>
<dbReference type="OrthoDB" id="9988549at2759"/>
<dbReference type="Proteomes" id="UP000024635">
    <property type="component" value="Unassembled WGS sequence"/>
</dbReference>
<organism evidence="2 3">
    <name type="scientific">Ancylostoma ceylanicum</name>
    <dbReference type="NCBI Taxonomy" id="53326"/>
    <lineage>
        <taxon>Eukaryota</taxon>
        <taxon>Metazoa</taxon>
        <taxon>Ecdysozoa</taxon>
        <taxon>Nematoda</taxon>
        <taxon>Chromadorea</taxon>
        <taxon>Rhabditida</taxon>
        <taxon>Rhabditina</taxon>
        <taxon>Rhabditomorpha</taxon>
        <taxon>Strongyloidea</taxon>
        <taxon>Ancylostomatidae</taxon>
        <taxon>Ancylostomatinae</taxon>
        <taxon>Ancylostoma</taxon>
    </lineage>
</organism>
<dbReference type="EMBL" id="JARK01001570">
    <property type="protein sequence ID" value="EYB89212.1"/>
    <property type="molecule type" value="Genomic_DNA"/>
</dbReference>
<keyword evidence="1" id="KW-0732">Signal</keyword>
<dbReference type="Gene3D" id="3.30.30.100">
    <property type="match status" value="1"/>
</dbReference>
<evidence type="ECO:0000313" key="2">
    <source>
        <dbReference type="EMBL" id="EYB89212.1"/>
    </source>
</evidence>
<accession>A0A016SFP5</accession>
<evidence type="ECO:0000256" key="1">
    <source>
        <dbReference type="SAM" id="SignalP"/>
    </source>
</evidence>
<protein>
    <submittedName>
        <fullName evidence="2">Uncharacterized protein</fullName>
    </submittedName>
</protein>
<name>A0A016SFP5_9BILA</name>
<dbReference type="AlphaFoldDB" id="A0A016SFP5"/>
<comment type="caution">
    <text evidence="2">The sequence shown here is derived from an EMBL/GenBank/DDBJ whole genome shotgun (WGS) entry which is preliminary data.</text>
</comment>
<proteinExistence type="predicted"/>
<dbReference type="InterPro" id="IPR038456">
    <property type="entry name" value="Macin_sf"/>
</dbReference>
<keyword evidence="3" id="KW-1185">Reference proteome</keyword>
<feature type="chain" id="PRO_5001489378" evidence="1">
    <location>
        <begin position="21"/>
        <end position="138"/>
    </location>
</feature>
<feature type="signal peptide" evidence="1">
    <location>
        <begin position="1"/>
        <end position="20"/>
    </location>
</feature>
<evidence type="ECO:0000313" key="3">
    <source>
        <dbReference type="Proteomes" id="UP000024635"/>
    </source>
</evidence>